<evidence type="ECO:0000256" key="2">
    <source>
        <dbReference type="ARBA" id="ARBA00022527"/>
    </source>
</evidence>
<dbReference type="EMBL" id="JAUYZG010000011">
    <property type="protein sequence ID" value="KAK2895092.1"/>
    <property type="molecule type" value="Genomic_DNA"/>
</dbReference>
<keyword evidence="4" id="KW-0547">Nucleotide-binding</keyword>
<keyword evidence="6" id="KW-0067">ATP-binding</keyword>
<dbReference type="InterPro" id="IPR051138">
    <property type="entry name" value="PIM_Ser/Thr_kinase"/>
</dbReference>
<dbReference type="Gene3D" id="1.10.510.10">
    <property type="entry name" value="Transferase(Phosphotransferase) domain 1"/>
    <property type="match status" value="1"/>
</dbReference>
<dbReference type="AlphaFoldDB" id="A0AA88PPT8"/>
<reference evidence="10" key="1">
    <citation type="submission" date="2023-08" db="EMBL/GenBank/DDBJ databases">
        <title>Chromosome-level Genome Assembly of mud carp (Cirrhinus molitorella).</title>
        <authorList>
            <person name="Liu H."/>
        </authorList>
    </citation>
    <scope>NUCLEOTIDE SEQUENCE</scope>
    <source>
        <strain evidence="10">Prfri</strain>
        <tissue evidence="10">Muscle</tissue>
    </source>
</reference>
<accession>A0AA88PPT8</accession>
<keyword evidence="11" id="KW-1185">Reference proteome</keyword>
<dbReference type="InterPro" id="IPR011009">
    <property type="entry name" value="Kinase-like_dom_sf"/>
</dbReference>
<dbReference type="GO" id="GO:0007346">
    <property type="term" value="P:regulation of mitotic cell cycle"/>
    <property type="evidence" value="ECO:0007669"/>
    <property type="project" value="TreeGrafter"/>
</dbReference>
<keyword evidence="3" id="KW-0808">Transferase</keyword>
<proteinExistence type="predicted"/>
<dbReference type="GO" id="GO:0043066">
    <property type="term" value="P:negative regulation of apoptotic process"/>
    <property type="evidence" value="ECO:0007669"/>
    <property type="project" value="TreeGrafter"/>
</dbReference>
<dbReference type="Proteomes" id="UP001187343">
    <property type="component" value="Unassembled WGS sequence"/>
</dbReference>
<dbReference type="SUPFAM" id="SSF56112">
    <property type="entry name" value="Protein kinase-like (PK-like)"/>
    <property type="match status" value="1"/>
</dbReference>
<dbReference type="GO" id="GO:0005737">
    <property type="term" value="C:cytoplasm"/>
    <property type="evidence" value="ECO:0007669"/>
    <property type="project" value="TreeGrafter"/>
</dbReference>
<feature type="region of interest" description="Disordered" evidence="9">
    <location>
        <begin position="84"/>
        <end position="110"/>
    </location>
</feature>
<evidence type="ECO:0000313" key="10">
    <source>
        <dbReference type="EMBL" id="KAK2895092.1"/>
    </source>
</evidence>
<comment type="catalytic activity">
    <reaction evidence="8">
        <text>L-seryl-[protein] + ATP = O-phospho-L-seryl-[protein] + ADP + H(+)</text>
        <dbReference type="Rhea" id="RHEA:17989"/>
        <dbReference type="Rhea" id="RHEA-COMP:9863"/>
        <dbReference type="Rhea" id="RHEA-COMP:11604"/>
        <dbReference type="ChEBI" id="CHEBI:15378"/>
        <dbReference type="ChEBI" id="CHEBI:29999"/>
        <dbReference type="ChEBI" id="CHEBI:30616"/>
        <dbReference type="ChEBI" id="CHEBI:83421"/>
        <dbReference type="ChEBI" id="CHEBI:456216"/>
        <dbReference type="EC" id="2.7.11.1"/>
    </reaction>
</comment>
<comment type="catalytic activity">
    <reaction evidence="7">
        <text>L-threonyl-[protein] + ATP = O-phospho-L-threonyl-[protein] + ADP + H(+)</text>
        <dbReference type="Rhea" id="RHEA:46608"/>
        <dbReference type="Rhea" id="RHEA-COMP:11060"/>
        <dbReference type="Rhea" id="RHEA-COMP:11605"/>
        <dbReference type="ChEBI" id="CHEBI:15378"/>
        <dbReference type="ChEBI" id="CHEBI:30013"/>
        <dbReference type="ChEBI" id="CHEBI:30616"/>
        <dbReference type="ChEBI" id="CHEBI:61977"/>
        <dbReference type="ChEBI" id="CHEBI:456216"/>
        <dbReference type="EC" id="2.7.11.1"/>
    </reaction>
</comment>
<evidence type="ECO:0000256" key="5">
    <source>
        <dbReference type="ARBA" id="ARBA00022777"/>
    </source>
</evidence>
<dbReference type="GO" id="GO:0004674">
    <property type="term" value="F:protein serine/threonine kinase activity"/>
    <property type="evidence" value="ECO:0007669"/>
    <property type="project" value="UniProtKB-KW"/>
</dbReference>
<feature type="region of interest" description="Disordered" evidence="9">
    <location>
        <begin position="1"/>
        <end position="61"/>
    </location>
</feature>
<evidence type="ECO:0000256" key="3">
    <source>
        <dbReference type="ARBA" id="ARBA00022679"/>
    </source>
</evidence>
<comment type="caution">
    <text evidence="10">The sequence shown here is derived from an EMBL/GenBank/DDBJ whole genome shotgun (WGS) entry which is preliminary data.</text>
</comment>
<dbReference type="GO" id="GO:0005524">
    <property type="term" value="F:ATP binding"/>
    <property type="evidence" value="ECO:0007669"/>
    <property type="project" value="UniProtKB-KW"/>
</dbReference>
<protein>
    <recommendedName>
        <fullName evidence="1">non-specific serine/threonine protein kinase</fullName>
        <ecNumber evidence="1">2.7.11.1</ecNumber>
    </recommendedName>
</protein>
<evidence type="ECO:0000256" key="6">
    <source>
        <dbReference type="ARBA" id="ARBA00022840"/>
    </source>
</evidence>
<evidence type="ECO:0000256" key="7">
    <source>
        <dbReference type="ARBA" id="ARBA00047899"/>
    </source>
</evidence>
<dbReference type="EC" id="2.7.11.1" evidence="1"/>
<keyword evidence="5" id="KW-0418">Kinase</keyword>
<gene>
    <name evidence="10" type="ORF">Q8A67_012321</name>
</gene>
<evidence type="ECO:0000313" key="11">
    <source>
        <dbReference type="Proteomes" id="UP001187343"/>
    </source>
</evidence>
<dbReference type="PANTHER" id="PTHR22984:SF11">
    <property type="entry name" value="AURORA KINASE-RELATED"/>
    <property type="match status" value="1"/>
</dbReference>
<sequence>MQKANIMHANSPEEMESSRAQPSSGAVVSAEKHPSSGPTEAPDQQNNATEKHTEGRKGHACFRTVRKAVKRHFHTLKSKVCSRVPDREPLQENPRTSRPEPTAVTDPLEAQPVLQHGAEYFRSLYEVGQQLGIEDHVYEGRRRSDGQQVLLKFAARRFPGRTLILNDFFRPLCREAFVMLELQRPPTTGHFVRLYDWFIMEEKDVMITEYPRSYVTLCEFVGQNRGRLNEEIARRIMLQLIVALSHCLERGVGLETEIRHIIINPGTLQIKLIDFSNAAYIPTPLYIPRRKLVLIIDAVKILYNVLDELIKGFSPQEEACLSKGECSPIRQQLSPTIHSFNSGRLPLKPCS</sequence>
<dbReference type="Gene3D" id="3.30.200.20">
    <property type="entry name" value="Phosphorylase Kinase, domain 1"/>
    <property type="match status" value="1"/>
</dbReference>
<evidence type="ECO:0000256" key="4">
    <source>
        <dbReference type="ARBA" id="ARBA00022741"/>
    </source>
</evidence>
<evidence type="ECO:0000256" key="8">
    <source>
        <dbReference type="ARBA" id="ARBA00048679"/>
    </source>
</evidence>
<feature type="compositionally biased region" description="Polar residues" evidence="9">
    <location>
        <begin position="36"/>
        <end position="48"/>
    </location>
</feature>
<evidence type="ECO:0000256" key="1">
    <source>
        <dbReference type="ARBA" id="ARBA00012513"/>
    </source>
</evidence>
<dbReference type="PANTHER" id="PTHR22984">
    <property type="entry name" value="SERINE/THREONINE-PROTEIN KINASE PIM"/>
    <property type="match status" value="1"/>
</dbReference>
<feature type="compositionally biased region" description="Basic and acidic residues" evidence="9">
    <location>
        <begin position="84"/>
        <end position="98"/>
    </location>
</feature>
<evidence type="ECO:0000256" key="9">
    <source>
        <dbReference type="SAM" id="MobiDB-lite"/>
    </source>
</evidence>
<keyword evidence="2" id="KW-0723">Serine/threonine-protein kinase</keyword>
<name>A0AA88PPT8_9TELE</name>
<organism evidence="10 11">
    <name type="scientific">Cirrhinus molitorella</name>
    <name type="common">mud carp</name>
    <dbReference type="NCBI Taxonomy" id="172907"/>
    <lineage>
        <taxon>Eukaryota</taxon>
        <taxon>Metazoa</taxon>
        <taxon>Chordata</taxon>
        <taxon>Craniata</taxon>
        <taxon>Vertebrata</taxon>
        <taxon>Euteleostomi</taxon>
        <taxon>Actinopterygii</taxon>
        <taxon>Neopterygii</taxon>
        <taxon>Teleostei</taxon>
        <taxon>Ostariophysi</taxon>
        <taxon>Cypriniformes</taxon>
        <taxon>Cyprinidae</taxon>
        <taxon>Labeoninae</taxon>
        <taxon>Labeonini</taxon>
        <taxon>Cirrhinus</taxon>
    </lineage>
</organism>